<evidence type="ECO:0000256" key="4">
    <source>
        <dbReference type="ARBA" id="ARBA00022741"/>
    </source>
</evidence>
<accession>A0ABN7S6F2</accession>
<dbReference type="Proteomes" id="UP001158576">
    <property type="component" value="Chromosome PAR"/>
</dbReference>
<comment type="catalytic activity">
    <reaction evidence="7">
        <text>nicotinate beta-D-ribonucleotide + ATP + H(+) = deamido-NAD(+) + diphosphate</text>
        <dbReference type="Rhea" id="RHEA:22860"/>
        <dbReference type="ChEBI" id="CHEBI:15378"/>
        <dbReference type="ChEBI" id="CHEBI:30616"/>
        <dbReference type="ChEBI" id="CHEBI:33019"/>
        <dbReference type="ChEBI" id="CHEBI:57502"/>
        <dbReference type="ChEBI" id="CHEBI:58437"/>
        <dbReference type="EC" id="2.7.7.18"/>
    </reaction>
</comment>
<dbReference type="NCBIfam" id="TIGR00482">
    <property type="entry name" value="nicotinate (nicotinamide) nucleotide adenylyltransferase"/>
    <property type="match status" value="1"/>
</dbReference>
<keyword evidence="6 7" id="KW-0520">NAD</keyword>
<dbReference type="InterPro" id="IPR018785">
    <property type="entry name" value="CDPF1_dom"/>
</dbReference>
<reference evidence="10 11" key="1">
    <citation type="submission" date="2021-04" db="EMBL/GenBank/DDBJ databases">
        <authorList>
            <person name="Bliznina A."/>
        </authorList>
    </citation>
    <scope>NUCLEOTIDE SEQUENCE [LARGE SCALE GENOMIC DNA]</scope>
</reference>
<comment type="catalytic activity">
    <reaction evidence="7">
        <text>beta-nicotinamide D-ribonucleotide + ATP + H(+) = diphosphate + NAD(+)</text>
        <dbReference type="Rhea" id="RHEA:21360"/>
        <dbReference type="ChEBI" id="CHEBI:14649"/>
        <dbReference type="ChEBI" id="CHEBI:15378"/>
        <dbReference type="ChEBI" id="CHEBI:30616"/>
        <dbReference type="ChEBI" id="CHEBI:33019"/>
        <dbReference type="ChEBI" id="CHEBI:57540"/>
        <dbReference type="EC" id="2.7.7.1"/>
    </reaction>
</comment>
<evidence type="ECO:0000313" key="10">
    <source>
        <dbReference type="EMBL" id="CAG5091564.1"/>
    </source>
</evidence>
<dbReference type="PANTHER" id="PTHR12039:SF0">
    <property type="entry name" value="NICOTINAMIDE-NUCLEOTIDE ADENYLYLTRANSFERASE"/>
    <property type="match status" value="1"/>
</dbReference>
<evidence type="ECO:0000256" key="2">
    <source>
        <dbReference type="ARBA" id="ARBA00022679"/>
    </source>
</evidence>
<evidence type="ECO:0000259" key="8">
    <source>
        <dbReference type="Pfam" id="PF01467"/>
    </source>
</evidence>
<dbReference type="Pfam" id="PF01467">
    <property type="entry name" value="CTP_transf_like"/>
    <property type="match status" value="1"/>
</dbReference>
<evidence type="ECO:0000256" key="3">
    <source>
        <dbReference type="ARBA" id="ARBA00022695"/>
    </source>
</evidence>
<dbReference type="InterPro" id="IPR014729">
    <property type="entry name" value="Rossmann-like_a/b/a_fold"/>
</dbReference>
<evidence type="ECO:0000256" key="7">
    <source>
        <dbReference type="RuleBase" id="RU362021"/>
    </source>
</evidence>
<feature type="domain" description="Cysteine-rich DPF motif" evidence="9">
    <location>
        <begin position="261"/>
        <end position="356"/>
    </location>
</feature>
<keyword evidence="3 7" id="KW-0548">Nucleotidyltransferase</keyword>
<dbReference type="Gene3D" id="3.40.50.620">
    <property type="entry name" value="HUPs"/>
    <property type="match status" value="1"/>
</dbReference>
<evidence type="ECO:0000259" key="9">
    <source>
        <dbReference type="Pfam" id="PF10170"/>
    </source>
</evidence>
<protein>
    <recommendedName>
        <fullName evidence="7">Nicotinamide-nucleotide adenylyltransferase</fullName>
        <ecNumber evidence="7">2.7.7.1</ecNumber>
        <ecNumber evidence="7">2.7.7.18</ecNumber>
    </recommendedName>
</protein>
<sequence length="385" mass="44196">MSKKVTLLQCGSFNPPHLMHLRSQELAKIHLEKLQRTVIAGWMSPVSDGYKKTGLVSSKHRIEMLKRATRDSNWIKVSTWEADKPEWTPTAEVVQFHVEKSKEEFDAQTYLLLGGDAFASFNRPNLWTDSDVEMIASNGIIVIAREGSNVENVINENKILSQYKSNIEVVDPGIVNGLSSTYIRQLLRQKQSIKYLVPEELRKYLEENEIYSSESECSNKDTVLAPLQIKMNEHDDRVPHSSGITEASENLVGTGRVLDEFSCDICGMSAPYEVYDDRPPKRGVTRTIRYREKCYIMQDPFRPPSERLPLVVGAPCSECDRKMVCMECSLFFSRRFCIKCVRRYESEFPHQLGKEIKKLKDHYEKVKEQSKIDKIEASRSGKSKK</sequence>
<dbReference type="PANTHER" id="PTHR12039">
    <property type="entry name" value="NICOTINAMIDE MONONUCLEOTIDE ADENYLYLTRANSFERASE"/>
    <property type="match status" value="1"/>
</dbReference>
<dbReference type="Pfam" id="PF10170">
    <property type="entry name" value="C6_DPF"/>
    <property type="match status" value="1"/>
</dbReference>
<comment type="similarity">
    <text evidence="7">Belongs to the eukaryotic NMN adenylyltransferase family.</text>
</comment>
<dbReference type="EC" id="2.7.7.18" evidence="7"/>
<dbReference type="InterPro" id="IPR005248">
    <property type="entry name" value="NadD/NMNAT"/>
</dbReference>
<evidence type="ECO:0000313" key="11">
    <source>
        <dbReference type="Proteomes" id="UP001158576"/>
    </source>
</evidence>
<keyword evidence="1 7" id="KW-0662">Pyridine nucleotide biosynthesis</keyword>
<keyword evidence="2 7" id="KW-0808">Transferase</keyword>
<keyword evidence="5 7" id="KW-0067">ATP-binding</keyword>
<evidence type="ECO:0000256" key="6">
    <source>
        <dbReference type="ARBA" id="ARBA00023027"/>
    </source>
</evidence>
<dbReference type="EC" id="2.7.7.1" evidence="7"/>
<proteinExistence type="inferred from homology"/>
<organism evidence="10 11">
    <name type="scientific">Oikopleura dioica</name>
    <name type="common">Tunicate</name>
    <dbReference type="NCBI Taxonomy" id="34765"/>
    <lineage>
        <taxon>Eukaryota</taxon>
        <taxon>Metazoa</taxon>
        <taxon>Chordata</taxon>
        <taxon>Tunicata</taxon>
        <taxon>Appendicularia</taxon>
        <taxon>Copelata</taxon>
        <taxon>Oikopleuridae</taxon>
        <taxon>Oikopleura</taxon>
    </lineage>
</organism>
<dbReference type="PRINTS" id="PR01995">
    <property type="entry name" value="UPF0595"/>
</dbReference>
<keyword evidence="4 7" id="KW-0547">Nucleotide-binding</keyword>
<evidence type="ECO:0000256" key="1">
    <source>
        <dbReference type="ARBA" id="ARBA00022642"/>
    </source>
</evidence>
<feature type="domain" description="Cytidyltransferase-like" evidence="8">
    <location>
        <begin position="10"/>
        <end position="185"/>
    </location>
</feature>
<gene>
    <name evidence="10" type="ORF">OKIOD_LOCUS4694</name>
</gene>
<name>A0ABN7S6F2_OIKDI</name>
<dbReference type="EMBL" id="OU015568">
    <property type="protein sequence ID" value="CAG5091564.1"/>
    <property type="molecule type" value="Genomic_DNA"/>
</dbReference>
<dbReference type="InterPro" id="IPR004821">
    <property type="entry name" value="Cyt_trans-like"/>
</dbReference>
<comment type="pathway">
    <text evidence="7">Cofactor biosynthesis; NAD(+) biosynthesis; NAD(+) from nicotinamide D-ribonucleotide: step 1/1.</text>
</comment>
<dbReference type="SUPFAM" id="SSF52374">
    <property type="entry name" value="Nucleotidylyl transferase"/>
    <property type="match status" value="1"/>
</dbReference>
<dbReference type="InterPro" id="IPR051182">
    <property type="entry name" value="Euk_NMN_adenylyltrnsfrase"/>
</dbReference>
<evidence type="ECO:0000256" key="5">
    <source>
        <dbReference type="ARBA" id="ARBA00022840"/>
    </source>
</evidence>
<keyword evidence="11" id="KW-1185">Reference proteome</keyword>